<feature type="transmembrane region" description="Helical" evidence="1">
    <location>
        <begin position="37"/>
        <end position="56"/>
    </location>
</feature>
<evidence type="ECO:0000313" key="2">
    <source>
        <dbReference type="EMBL" id="KKM04517.1"/>
    </source>
</evidence>
<comment type="caution">
    <text evidence="2">The sequence shown here is derived from an EMBL/GenBank/DDBJ whole genome shotgun (WGS) entry which is preliminary data.</text>
</comment>
<gene>
    <name evidence="2" type="ORF">LCGC14_1763450</name>
</gene>
<dbReference type="AlphaFoldDB" id="A0A0F9HMU2"/>
<name>A0A0F9HMU2_9ZZZZ</name>
<accession>A0A0F9HMU2</accession>
<evidence type="ECO:0000256" key="1">
    <source>
        <dbReference type="SAM" id="Phobius"/>
    </source>
</evidence>
<organism evidence="2">
    <name type="scientific">marine sediment metagenome</name>
    <dbReference type="NCBI Taxonomy" id="412755"/>
    <lineage>
        <taxon>unclassified sequences</taxon>
        <taxon>metagenomes</taxon>
        <taxon>ecological metagenomes</taxon>
    </lineage>
</organism>
<keyword evidence="1" id="KW-0812">Transmembrane</keyword>
<sequence length="57" mass="6472">MTARDCKIWGTKPLHCLKDDKLCSCLKAERDRIFTRNYLRGLGVFVIGAGLIWGFLA</sequence>
<reference evidence="2" key="1">
    <citation type="journal article" date="2015" name="Nature">
        <title>Complex archaea that bridge the gap between prokaryotes and eukaryotes.</title>
        <authorList>
            <person name="Spang A."/>
            <person name="Saw J.H."/>
            <person name="Jorgensen S.L."/>
            <person name="Zaremba-Niedzwiedzka K."/>
            <person name="Martijn J."/>
            <person name="Lind A.E."/>
            <person name="van Eijk R."/>
            <person name="Schleper C."/>
            <person name="Guy L."/>
            <person name="Ettema T.J."/>
        </authorList>
    </citation>
    <scope>NUCLEOTIDE SEQUENCE</scope>
</reference>
<dbReference type="EMBL" id="LAZR01016434">
    <property type="protein sequence ID" value="KKM04517.1"/>
    <property type="molecule type" value="Genomic_DNA"/>
</dbReference>
<keyword evidence="1" id="KW-0472">Membrane</keyword>
<protein>
    <submittedName>
        <fullName evidence="2">Uncharacterized protein</fullName>
    </submittedName>
</protein>
<proteinExistence type="predicted"/>
<keyword evidence="1" id="KW-1133">Transmembrane helix</keyword>